<sequence length="308" mass="36126">MDSEKTKSDPSTSSNTSTTSPPQRNQRIRVYRGWPSIHVVRPPSGRYSPHADEHCFTYCSQSAYGRAKNQEPWCRSLCIRRVFTHEVKKVLAHDKAVKPYPLPPEGQEADYRHGPNDIRFWEEGWYLWTSKSRWAAQERLDLMMWDLGQQDHWQRHKDQVEREWDEYWAEHEKQRLGEEEPQEGGAPTPAQIGHRQNHIRLDGTPYPVGGHMLPKQPSHTHPWQHSLMVRLPPPFSPFFQPIQNLLTPTFKVMTLLRRSYESGAQGELARRMWEKACSRDPFVLASTVCRKMWDKWKEGPPDDTHSDI</sequence>
<proteinExistence type="predicted"/>
<accession>A0ACB8BN15</accession>
<gene>
    <name evidence="1" type="ORF">BV22DRAFT_1061876</name>
</gene>
<organism evidence="1 2">
    <name type="scientific">Leucogyrophana mollusca</name>
    <dbReference type="NCBI Taxonomy" id="85980"/>
    <lineage>
        <taxon>Eukaryota</taxon>
        <taxon>Fungi</taxon>
        <taxon>Dikarya</taxon>
        <taxon>Basidiomycota</taxon>
        <taxon>Agaricomycotina</taxon>
        <taxon>Agaricomycetes</taxon>
        <taxon>Agaricomycetidae</taxon>
        <taxon>Boletales</taxon>
        <taxon>Boletales incertae sedis</taxon>
        <taxon>Leucogyrophana</taxon>
    </lineage>
</organism>
<comment type="caution">
    <text evidence="1">The sequence shown here is derived from an EMBL/GenBank/DDBJ whole genome shotgun (WGS) entry which is preliminary data.</text>
</comment>
<dbReference type="Proteomes" id="UP000790709">
    <property type="component" value="Unassembled WGS sequence"/>
</dbReference>
<dbReference type="EMBL" id="MU266374">
    <property type="protein sequence ID" value="KAH7926967.1"/>
    <property type="molecule type" value="Genomic_DNA"/>
</dbReference>
<name>A0ACB8BN15_9AGAM</name>
<evidence type="ECO:0000313" key="1">
    <source>
        <dbReference type="EMBL" id="KAH7926967.1"/>
    </source>
</evidence>
<protein>
    <submittedName>
        <fullName evidence="1">Uncharacterized protein</fullName>
    </submittedName>
</protein>
<evidence type="ECO:0000313" key="2">
    <source>
        <dbReference type="Proteomes" id="UP000790709"/>
    </source>
</evidence>
<reference evidence="1" key="1">
    <citation type="journal article" date="2021" name="New Phytol.">
        <title>Evolutionary innovations through gain and loss of genes in the ectomycorrhizal Boletales.</title>
        <authorList>
            <person name="Wu G."/>
            <person name="Miyauchi S."/>
            <person name="Morin E."/>
            <person name="Kuo A."/>
            <person name="Drula E."/>
            <person name="Varga T."/>
            <person name="Kohler A."/>
            <person name="Feng B."/>
            <person name="Cao Y."/>
            <person name="Lipzen A."/>
            <person name="Daum C."/>
            <person name="Hundley H."/>
            <person name="Pangilinan J."/>
            <person name="Johnson J."/>
            <person name="Barry K."/>
            <person name="LaButti K."/>
            <person name="Ng V."/>
            <person name="Ahrendt S."/>
            <person name="Min B."/>
            <person name="Choi I.G."/>
            <person name="Park H."/>
            <person name="Plett J.M."/>
            <person name="Magnuson J."/>
            <person name="Spatafora J.W."/>
            <person name="Nagy L.G."/>
            <person name="Henrissat B."/>
            <person name="Grigoriev I.V."/>
            <person name="Yang Z.L."/>
            <person name="Xu J."/>
            <person name="Martin F.M."/>
        </authorList>
    </citation>
    <scope>NUCLEOTIDE SEQUENCE</scope>
    <source>
        <strain evidence="1">KUC20120723A-06</strain>
    </source>
</reference>
<keyword evidence="2" id="KW-1185">Reference proteome</keyword>